<accession>A0A7C2K3D1</accession>
<keyword evidence="3 8" id="KW-0436">Ligase</keyword>
<proteinExistence type="inferred from homology"/>
<evidence type="ECO:0000256" key="5">
    <source>
        <dbReference type="ARBA" id="ARBA00022755"/>
    </source>
</evidence>
<evidence type="ECO:0000256" key="8">
    <source>
        <dbReference type="HAMAP-Rule" id="MF_00137"/>
    </source>
</evidence>
<dbReference type="Pfam" id="PF01259">
    <property type="entry name" value="SAICAR_synt"/>
    <property type="match status" value="1"/>
</dbReference>
<comment type="pathway">
    <text evidence="1 8">Purine metabolism; IMP biosynthesis via de novo pathway; 5-amino-1-(5-phospho-D-ribosyl)imidazole-4-carboxamide from 5-amino-1-(5-phospho-D-ribosyl)imidazole-4-carboxylate: step 1/2.</text>
</comment>
<evidence type="ECO:0000313" key="10">
    <source>
        <dbReference type="EMBL" id="HEN27641.1"/>
    </source>
</evidence>
<dbReference type="UniPathway" id="UPA00074">
    <property type="reaction ID" value="UER00131"/>
</dbReference>
<gene>
    <name evidence="8 10" type="primary">purC</name>
    <name evidence="10" type="ORF">ENQ77_03065</name>
    <name evidence="11" type="ORF">ENU66_04045</name>
</gene>
<dbReference type="AlphaFoldDB" id="A0A7C2K3D1"/>
<evidence type="ECO:0000256" key="1">
    <source>
        <dbReference type="ARBA" id="ARBA00004672"/>
    </source>
</evidence>
<keyword evidence="4 8" id="KW-0547">Nucleotide-binding</keyword>
<dbReference type="InterPro" id="IPR028923">
    <property type="entry name" value="SAICAR_synt/ADE2_N"/>
</dbReference>
<comment type="similarity">
    <text evidence="2 8">Belongs to the SAICAR synthetase family.</text>
</comment>
<dbReference type="PANTHER" id="PTHR43700:SF1">
    <property type="entry name" value="PHOSPHORIBOSYLAMINOIMIDAZOLE-SUCCINOCARBOXAMIDE SYNTHASE"/>
    <property type="match status" value="1"/>
</dbReference>
<dbReference type="SUPFAM" id="SSF56104">
    <property type="entry name" value="SAICAR synthase-like"/>
    <property type="match status" value="1"/>
</dbReference>
<name>A0A7C2K3D1_UNCW3</name>
<protein>
    <recommendedName>
        <fullName evidence="8">Phosphoribosylaminoimidazole-succinocarboxamide synthase</fullName>
        <ecNumber evidence="8">6.3.2.6</ecNumber>
    </recommendedName>
    <alternativeName>
        <fullName evidence="8">SAICAR synthetase</fullName>
    </alternativeName>
</protein>
<evidence type="ECO:0000256" key="3">
    <source>
        <dbReference type="ARBA" id="ARBA00022598"/>
    </source>
</evidence>
<evidence type="ECO:0000259" key="9">
    <source>
        <dbReference type="Pfam" id="PF01259"/>
    </source>
</evidence>
<dbReference type="EC" id="6.3.2.6" evidence="8"/>
<dbReference type="PANTHER" id="PTHR43700">
    <property type="entry name" value="PHOSPHORIBOSYLAMINOIMIDAZOLE-SUCCINOCARBOXAMIDE SYNTHASE"/>
    <property type="match status" value="1"/>
</dbReference>
<organism evidence="10">
    <name type="scientific">candidate division WOR-3 bacterium</name>
    <dbReference type="NCBI Taxonomy" id="2052148"/>
    <lineage>
        <taxon>Bacteria</taxon>
        <taxon>Bacteria division WOR-3</taxon>
    </lineage>
</organism>
<reference evidence="10" key="1">
    <citation type="journal article" date="2020" name="mSystems">
        <title>Genome- and Community-Level Interaction Insights into Carbon Utilization and Element Cycling Functions of Hydrothermarchaeota in Hydrothermal Sediment.</title>
        <authorList>
            <person name="Zhou Z."/>
            <person name="Liu Y."/>
            <person name="Xu W."/>
            <person name="Pan J."/>
            <person name="Luo Z.H."/>
            <person name="Li M."/>
        </authorList>
    </citation>
    <scope>NUCLEOTIDE SEQUENCE [LARGE SCALE GENOMIC DNA]</scope>
    <source>
        <strain evidence="10">SpSt-34</strain>
        <strain evidence="11">SpSt-69</strain>
    </source>
</reference>
<dbReference type="GO" id="GO:0005737">
    <property type="term" value="C:cytoplasm"/>
    <property type="evidence" value="ECO:0007669"/>
    <property type="project" value="TreeGrafter"/>
</dbReference>
<feature type="domain" description="SAICAR synthetase/ADE2 N-terminal" evidence="9">
    <location>
        <begin position="22"/>
        <end position="269"/>
    </location>
</feature>
<dbReference type="NCBIfam" id="TIGR00081">
    <property type="entry name" value="purC"/>
    <property type="match status" value="1"/>
</dbReference>
<dbReference type="Gene3D" id="3.30.470.20">
    <property type="entry name" value="ATP-grasp fold, B domain"/>
    <property type="match status" value="1"/>
</dbReference>
<evidence type="ECO:0000313" key="11">
    <source>
        <dbReference type="EMBL" id="HGL17484.1"/>
    </source>
</evidence>
<dbReference type="Gene3D" id="3.30.200.20">
    <property type="entry name" value="Phosphorylase Kinase, domain 1"/>
    <property type="match status" value="1"/>
</dbReference>
<comment type="catalytic activity">
    <reaction evidence="7 8">
        <text>5-amino-1-(5-phospho-D-ribosyl)imidazole-4-carboxylate + L-aspartate + ATP = (2S)-2-[5-amino-1-(5-phospho-beta-D-ribosyl)imidazole-4-carboxamido]succinate + ADP + phosphate + 2 H(+)</text>
        <dbReference type="Rhea" id="RHEA:22628"/>
        <dbReference type="ChEBI" id="CHEBI:15378"/>
        <dbReference type="ChEBI" id="CHEBI:29991"/>
        <dbReference type="ChEBI" id="CHEBI:30616"/>
        <dbReference type="ChEBI" id="CHEBI:43474"/>
        <dbReference type="ChEBI" id="CHEBI:58443"/>
        <dbReference type="ChEBI" id="CHEBI:77657"/>
        <dbReference type="ChEBI" id="CHEBI:456216"/>
        <dbReference type="EC" id="6.3.2.6"/>
    </reaction>
</comment>
<keyword evidence="6 8" id="KW-0067">ATP-binding</keyword>
<sequence length="344" mass="40093">MGSVKDLIVIKEPTEVETGIGHFIFSDRYSVFDWGEMPDHIPDKGKAICMVTAYFFEKLEQRGIKTHYLGVVENGTVKRLNEVKEPSDTFQFKMVRVVKPAFDGKDYNYSVFKTLKSNFLIPLEVIYRNWLPEGSSLLKRLQKGEWKPEDVGLSQMPQAGQKLEKAILDFSTKLEITDRYIKEEEALEISGLTKEEFCKLKETAFRINEIITEEVSKFGLTNEDGKFEFALDEGRNLMVVDAVGALDECRFTYNGTPISKEILRIFYRETEWYRETEKAKKEDRQNWKNLVKCSPPPLPQEWKELISYIYKSYTNEITGRKFFDVPPLRELLSQLEKLIGRIKK</sequence>
<evidence type="ECO:0000256" key="4">
    <source>
        <dbReference type="ARBA" id="ARBA00022741"/>
    </source>
</evidence>
<evidence type="ECO:0000256" key="7">
    <source>
        <dbReference type="ARBA" id="ARBA00048475"/>
    </source>
</evidence>
<dbReference type="HAMAP" id="MF_00137">
    <property type="entry name" value="SAICAR_synth"/>
    <property type="match status" value="1"/>
</dbReference>
<dbReference type="GO" id="GO:0005524">
    <property type="term" value="F:ATP binding"/>
    <property type="evidence" value="ECO:0007669"/>
    <property type="project" value="UniProtKB-KW"/>
</dbReference>
<dbReference type="EMBL" id="DSOL01000088">
    <property type="protein sequence ID" value="HEN27641.1"/>
    <property type="molecule type" value="Genomic_DNA"/>
</dbReference>
<comment type="caution">
    <text evidence="10">The sequence shown here is derived from an EMBL/GenBank/DDBJ whole genome shotgun (WGS) entry which is preliminary data.</text>
</comment>
<dbReference type="GO" id="GO:0004639">
    <property type="term" value="F:phosphoribosylaminoimidazolesuccinocarboxamide synthase activity"/>
    <property type="evidence" value="ECO:0007669"/>
    <property type="project" value="UniProtKB-UniRule"/>
</dbReference>
<evidence type="ECO:0000256" key="6">
    <source>
        <dbReference type="ARBA" id="ARBA00022840"/>
    </source>
</evidence>
<dbReference type="EMBL" id="DTDJ01000027">
    <property type="protein sequence ID" value="HGL17484.1"/>
    <property type="molecule type" value="Genomic_DNA"/>
</dbReference>
<dbReference type="InterPro" id="IPR001636">
    <property type="entry name" value="SAICAR_synth"/>
</dbReference>
<keyword evidence="5 8" id="KW-0658">Purine biosynthesis</keyword>
<dbReference type="GO" id="GO:0006189">
    <property type="term" value="P:'de novo' IMP biosynthetic process"/>
    <property type="evidence" value="ECO:0007669"/>
    <property type="project" value="UniProtKB-UniRule"/>
</dbReference>
<evidence type="ECO:0000256" key="2">
    <source>
        <dbReference type="ARBA" id="ARBA00010190"/>
    </source>
</evidence>